<dbReference type="RefSeq" id="WP_197091371.1">
    <property type="nucleotide sequence ID" value="NZ_FONN01000005.1"/>
</dbReference>
<evidence type="ECO:0000313" key="2">
    <source>
        <dbReference type="Proteomes" id="UP000183410"/>
    </source>
</evidence>
<organism evidence="1 2">
    <name type="scientific">Paenibacillus algorifonticola</name>
    <dbReference type="NCBI Taxonomy" id="684063"/>
    <lineage>
        <taxon>Bacteria</taxon>
        <taxon>Bacillati</taxon>
        <taxon>Bacillota</taxon>
        <taxon>Bacilli</taxon>
        <taxon>Bacillales</taxon>
        <taxon>Paenibacillaceae</taxon>
        <taxon>Paenibacillus</taxon>
    </lineage>
</organism>
<gene>
    <name evidence="1" type="ORF">SAMN04487969_105116</name>
</gene>
<name>A0A1I2CJV1_9BACL</name>
<evidence type="ECO:0000313" key="1">
    <source>
        <dbReference type="EMBL" id="SFE68581.1"/>
    </source>
</evidence>
<sequence>MLILKLDLIKNNASHTFLREVGYGTVNRNYFNFYSGLVDVDEILGHLYDEDTHPERGEYLRGICHQHIFKNRRDMKSAYIGRSKEKKFGTYLRIKGI</sequence>
<dbReference type="AlphaFoldDB" id="A0A1I2CJV1"/>
<protein>
    <submittedName>
        <fullName evidence="1">Uncharacterized protein</fullName>
    </submittedName>
</protein>
<dbReference type="Proteomes" id="UP000183410">
    <property type="component" value="Unassembled WGS sequence"/>
</dbReference>
<proteinExistence type="predicted"/>
<accession>A0A1I2CJV1</accession>
<reference evidence="2" key="1">
    <citation type="submission" date="2016-10" db="EMBL/GenBank/DDBJ databases">
        <authorList>
            <person name="Varghese N."/>
            <person name="Submissions S."/>
        </authorList>
    </citation>
    <scope>NUCLEOTIDE SEQUENCE [LARGE SCALE GENOMIC DNA]</scope>
    <source>
        <strain evidence="2">CGMCC 1.10223</strain>
    </source>
</reference>
<keyword evidence="2" id="KW-1185">Reference proteome</keyword>
<dbReference type="EMBL" id="FONN01000005">
    <property type="protein sequence ID" value="SFE68581.1"/>
    <property type="molecule type" value="Genomic_DNA"/>
</dbReference>